<dbReference type="Gene3D" id="1.20.120.450">
    <property type="entry name" value="dinb family like domain"/>
    <property type="match status" value="1"/>
</dbReference>
<keyword evidence="2" id="KW-0413">Isomerase</keyword>
<dbReference type="Proteomes" id="UP001595947">
    <property type="component" value="Unassembled WGS sequence"/>
</dbReference>
<evidence type="ECO:0000313" key="2">
    <source>
        <dbReference type="EMBL" id="MFC5063501.1"/>
    </source>
</evidence>
<evidence type="ECO:0000313" key="3">
    <source>
        <dbReference type="Proteomes" id="UP001595947"/>
    </source>
</evidence>
<proteinExistence type="predicted"/>
<gene>
    <name evidence="2" type="ORF">ACFPBZ_14870</name>
</gene>
<keyword evidence="3" id="KW-1185">Reference proteome</keyword>
<dbReference type="Pfam" id="PF11716">
    <property type="entry name" value="MDMPI_N"/>
    <property type="match status" value="1"/>
</dbReference>
<dbReference type="EMBL" id="JBHSIV010000014">
    <property type="protein sequence ID" value="MFC5063501.1"/>
    <property type="molecule type" value="Genomic_DNA"/>
</dbReference>
<name>A0ABV9YNI8_9PSEU</name>
<dbReference type="RefSeq" id="WP_378036848.1">
    <property type="nucleotide sequence ID" value="NZ_JBHSIV010000014.1"/>
</dbReference>
<dbReference type="InterPro" id="IPR017517">
    <property type="entry name" value="Maleyloyr_isom"/>
</dbReference>
<dbReference type="SUPFAM" id="SSF109854">
    <property type="entry name" value="DinB/YfiT-like putative metalloenzymes"/>
    <property type="match status" value="1"/>
</dbReference>
<evidence type="ECO:0000259" key="1">
    <source>
        <dbReference type="Pfam" id="PF11716"/>
    </source>
</evidence>
<accession>A0ABV9YNI8</accession>
<dbReference type="InterPro" id="IPR024344">
    <property type="entry name" value="MDMPI_metal-binding"/>
</dbReference>
<comment type="caution">
    <text evidence="2">The sequence shown here is derived from an EMBL/GenBank/DDBJ whole genome shotgun (WGS) entry which is preliminary data.</text>
</comment>
<reference evidence="3" key="1">
    <citation type="journal article" date="2019" name="Int. J. Syst. Evol. Microbiol.">
        <title>The Global Catalogue of Microorganisms (GCM) 10K type strain sequencing project: providing services to taxonomists for standard genome sequencing and annotation.</title>
        <authorList>
            <consortium name="The Broad Institute Genomics Platform"/>
            <consortium name="The Broad Institute Genome Sequencing Center for Infectious Disease"/>
            <person name="Wu L."/>
            <person name="Ma J."/>
        </authorList>
    </citation>
    <scope>NUCLEOTIDE SEQUENCE [LARGE SCALE GENOMIC DNA]</scope>
    <source>
        <strain evidence="3">CGMCC 4.7093</strain>
    </source>
</reference>
<organism evidence="2 3">
    <name type="scientific">Actinomycetospora atypica</name>
    <dbReference type="NCBI Taxonomy" id="1290095"/>
    <lineage>
        <taxon>Bacteria</taxon>
        <taxon>Bacillati</taxon>
        <taxon>Actinomycetota</taxon>
        <taxon>Actinomycetes</taxon>
        <taxon>Pseudonocardiales</taxon>
        <taxon>Pseudonocardiaceae</taxon>
        <taxon>Actinomycetospora</taxon>
    </lineage>
</organism>
<feature type="domain" description="Mycothiol-dependent maleylpyruvate isomerase metal-binding" evidence="1">
    <location>
        <begin position="11"/>
        <end position="132"/>
    </location>
</feature>
<sequence>MLTDDEALTAVRRCWTSALDHLEGLPDEAWAGPTRCTGWTVLDLARHAAWGTSMEADALRRSRTREPGSGEGIEPADDVLAALRGSVADLVGELERADELGAAVEIPFGAVPTPFALQVFTMEAGFHADDVAAALGHDEPLGHDVVRATAAVLPPVFPVLAGAAAAEPPADGTVIGLAGTSFDLRFGFLDGAWQAAPDEPLTATIAGSDTAVLRFALGRAGLDGLAVTGDADLAAGFKTWFMGP</sequence>
<dbReference type="GO" id="GO:0016853">
    <property type="term" value="F:isomerase activity"/>
    <property type="evidence" value="ECO:0007669"/>
    <property type="project" value="UniProtKB-KW"/>
</dbReference>
<dbReference type="NCBIfam" id="TIGR03083">
    <property type="entry name" value="maleylpyruvate isomerase family mycothiol-dependent enzyme"/>
    <property type="match status" value="1"/>
</dbReference>
<dbReference type="InterPro" id="IPR034660">
    <property type="entry name" value="DinB/YfiT-like"/>
</dbReference>
<protein>
    <submittedName>
        <fullName evidence="2">Maleylpyruvate isomerase family mycothiol-dependent enzyme</fullName>
    </submittedName>
</protein>